<evidence type="ECO:0000256" key="1">
    <source>
        <dbReference type="SAM" id="SignalP"/>
    </source>
</evidence>
<feature type="chain" id="PRO_5012491613" evidence="1">
    <location>
        <begin position="23"/>
        <end position="169"/>
    </location>
</feature>
<dbReference type="Gene3D" id="3.10.450.50">
    <property type="match status" value="1"/>
</dbReference>
<dbReference type="SUPFAM" id="SSF54427">
    <property type="entry name" value="NTF2-like"/>
    <property type="match status" value="1"/>
</dbReference>
<dbReference type="Pfam" id="PF13474">
    <property type="entry name" value="SnoaL_3"/>
    <property type="match status" value="1"/>
</dbReference>
<dbReference type="Proteomes" id="UP000215595">
    <property type="component" value="Unassembled WGS sequence"/>
</dbReference>
<gene>
    <name evidence="3" type="ORF">B7Z01_10310</name>
</gene>
<dbReference type="InterPro" id="IPR032710">
    <property type="entry name" value="NTF2-like_dom_sf"/>
</dbReference>
<feature type="signal peptide" evidence="1">
    <location>
        <begin position="1"/>
        <end position="22"/>
    </location>
</feature>
<proteinExistence type="predicted"/>
<protein>
    <submittedName>
        <fullName evidence="3">Protein with SnoaL 3 domain, NTF 2 superfamily</fullName>
    </submittedName>
</protein>
<name>A0A258FL26_9CAUL</name>
<keyword evidence="1" id="KW-0732">Signal</keyword>
<feature type="domain" description="SnoaL-like" evidence="2">
    <location>
        <begin position="24"/>
        <end position="141"/>
    </location>
</feature>
<evidence type="ECO:0000313" key="3">
    <source>
        <dbReference type="EMBL" id="OYX33016.1"/>
    </source>
</evidence>
<reference evidence="3 4" key="1">
    <citation type="submission" date="2017-03" db="EMBL/GenBank/DDBJ databases">
        <title>Lifting the veil on microbial sulfur biogeochemistry in mining wastewaters.</title>
        <authorList>
            <person name="Kantor R.S."/>
            <person name="Colenbrander Nelson T."/>
            <person name="Marshall S."/>
            <person name="Bennett D."/>
            <person name="Apte S."/>
            <person name="Camacho D."/>
            <person name="Thomas B.C."/>
            <person name="Warren L.A."/>
            <person name="Banfield J.F."/>
        </authorList>
    </citation>
    <scope>NUCLEOTIDE SEQUENCE [LARGE SCALE GENOMIC DNA]</scope>
    <source>
        <strain evidence="3">32-69-9</strain>
    </source>
</reference>
<accession>A0A258FL26</accession>
<sequence length="169" mass="17827">MAVLIPLIAALALQSAPVSAEAEVAAVLDQLNAASSAADGNAYFALFTPDARFVGTDATEHWTIDELRAYAAGAFGSEGGGWSYPATERAITIASIECRCIAWFEEELVNESYGRTRGSGVMRLTDGGWKIEQYVLSLAVPNDLASPIARIIKAYETAKEAPLAGTTAP</sequence>
<evidence type="ECO:0000259" key="2">
    <source>
        <dbReference type="Pfam" id="PF13474"/>
    </source>
</evidence>
<comment type="caution">
    <text evidence="3">The sequence shown here is derived from an EMBL/GenBank/DDBJ whole genome shotgun (WGS) entry which is preliminary data.</text>
</comment>
<evidence type="ECO:0000313" key="4">
    <source>
        <dbReference type="Proteomes" id="UP000215595"/>
    </source>
</evidence>
<dbReference type="EMBL" id="NCEB01000019">
    <property type="protein sequence ID" value="OYX33016.1"/>
    <property type="molecule type" value="Genomic_DNA"/>
</dbReference>
<dbReference type="InterPro" id="IPR037401">
    <property type="entry name" value="SnoaL-like"/>
</dbReference>
<dbReference type="AlphaFoldDB" id="A0A258FL26"/>
<organism evidence="3 4">
    <name type="scientific">Brevundimonas subvibrioides</name>
    <dbReference type="NCBI Taxonomy" id="74313"/>
    <lineage>
        <taxon>Bacteria</taxon>
        <taxon>Pseudomonadati</taxon>
        <taxon>Pseudomonadota</taxon>
        <taxon>Alphaproteobacteria</taxon>
        <taxon>Caulobacterales</taxon>
        <taxon>Caulobacteraceae</taxon>
        <taxon>Brevundimonas</taxon>
    </lineage>
</organism>